<evidence type="ECO:0000256" key="2">
    <source>
        <dbReference type="ARBA" id="ARBA00023136"/>
    </source>
</evidence>
<dbReference type="GeneID" id="93091438"/>
<comment type="subcellular location">
    <subcellularLocation>
        <location evidence="6">Cell outer membrane</location>
        <topology evidence="6">Lipid-anchor</topology>
    </subcellularLocation>
</comment>
<evidence type="ECO:0000256" key="1">
    <source>
        <dbReference type="ARBA" id="ARBA00022729"/>
    </source>
</evidence>
<reference evidence="7 8" key="1">
    <citation type="submission" date="2018-06" db="EMBL/GenBank/DDBJ databases">
        <authorList>
            <consortium name="Pathogen Informatics"/>
            <person name="Doyle S."/>
        </authorList>
    </citation>
    <scope>NUCLEOTIDE SEQUENCE [LARGE SCALE GENOMIC DNA]</scope>
    <source>
        <strain evidence="7 8">NCTC12475</strain>
    </source>
</reference>
<evidence type="ECO:0000313" key="8">
    <source>
        <dbReference type="Proteomes" id="UP000254920"/>
    </source>
</evidence>
<dbReference type="SUPFAM" id="SSF103088">
    <property type="entry name" value="OmpA-like"/>
    <property type="match status" value="1"/>
</dbReference>
<keyword evidence="1 6" id="KW-0732">Signal</keyword>
<organism evidence="7 8">
    <name type="scientific">Campylobacter sputorum subsp. sputorum</name>
    <dbReference type="NCBI Taxonomy" id="32024"/>
    <lineage>
        <taxon>Bacteria</taxon>
        <taxon>Pseudomonadati</taxon>
        <taxon>Campylobacterota</taxon>
        <taxon>Epsilonproteobacteria</taxon>
        <taxon>Campylobacterales</taxon>
        <taxon>Campylobacteraceae</taxon>
        <taxon>Campylobacter</taxon>
    </lineage>
</organism>
<dbReference type="PROSITE" id="PS51123">
    <property type="entry name" value="OMPA_2"/>
    <property type="match status" value="1"/>
</dbReference>
<sequence>MKKIFLVSVAAAAILFSGCSQKSPEVDTSASSQGVSNDYSGSRDTMSEADRLNALIAQLNSQIKTVYFDFDKFNIKSDMQPVVATNADLLSSSDASSLSIKLEGNCDEWGTDEYNYALGLKRAKAVKDALSSRGINADRISIVSNGKSNPVCTERSKSCDSQNRRADFTLLP</sequence>
<dbReference type="PRINTS" id="PR01021">
    <property type="entry name" value="OMPADOMAIN"/>
</dbReference>
<protein>
    <recommendedName>
        <fullName evidence="6">Peptidoglycan-associated lipoprotein</fullName>
        <shortName evidence="6">PAL</shortName>
    </recommendedName>
</protein>
<keyword evidence="4 6" id="KW-0998">Cell outer membrane</keyword>
<evidence type="ECO:0000256" key="5">
    <source>
        <dbReference type="ARBA" id="ARBA00023288"/>
    </source>
</evidence>
<dbReference type="STRING" id="32024.GCA_000788295_01743"/>
<keyword evidence="2 6" id="KW-0472">Membrane</keyword>
<evidence type="ECO:0000313" key="7">
    <source>
        <dbReference type="EMBL" id="SUX10806.1"/>
    </source>
</evidence>
<dbReference type="InterPro" id="IPR006665">
    <property type="entry name" value="OmpA-like"/>
</dbReference>
<dbReference type="Pfam" id="PF00691">
    <property type="entry name" value="OmpA"/>
    <property type="match status" value="1"/>
</dbReference>
<dbReference type="PANTHER" id="PTHR30329">
    <property type="entry name" value="STATOR ELEMENT OF FLAGELLAR MOTOR COMPLEX"/>
    <property type="match status" value="1"/>
</dbReference>
<keyword evidence="8" id="KW-1185">Reference proteome</keyword>
<evidence type="ECO:0000256" key="4">
    <source>
        <dbReference type="ARBA" id="ARBA00023237"/>
    </source>
</evidence>
<dbReference type="OrthoDB" id="9809164at2"/>
<dbReference type="AlphaFoldDB" id="A0A381DJG6"/>
<dbReference type="GO" id="GO:0009279">
    <property type="term" value="C:cell outer membrane"/>
    <property type="evidence" value="ECO:0007669"/>
    <property type="project" value="UniProtKB-SubCell"/>
</dbReference>
<comment type="similarity">
    <text evidence="6">Belongs to the Pal lipoprotein family.</text>
</comment>
<gene>
    <name evidence="6 7" type="primary">pal</name>
    <name evidence="7" type="ORF">NCTC12475_01017</name>
</gene>
<keyword evidence="5 6" id="KW-0449">Lipoprotein</keyword>
<accession>A0A381DJG6</accession>
<dbReference type="Proteomes" id="UP000254920">
    <property type="component" value="Unassembled WGS sequence"/>
</dbReference>
<dbReference type="RefSeq" id="WP_089183168.1">
    <property type="nucleotide sequence ID" value="NZ_CP043427.1"/>
</dbReference>
<dbReference type="CDD" id="cd07185">
    <property type="entry name" value="OmpA_C-like"/>
    <property type="match status" value="1"/>
</dbReference>
<evidence type="ECO:0000256" key="3">
    <source>
        <dbReference type="ARBA" id="ARBA00023139"/>
    </source>
</evidence>
<dbReference type="InterPro" id="IPR050330">
    <property type="entry name" value="Bact_OuterMem_StrucFunc"/>
</dbReference>
<dbReference type="Gene3D" id="3.30.1330.60">
    <property type="entry name" value="OmpA-like domain"/>
    <property type="match status" value="1"/>
</dbReference>
<dbReference type="EMBL" id="UFVD01000001">
    <property type="protein sequence ID" value="SUX10806.1"/>
    <property type="molecule type" value="Genomic_DNA"/>
</dbReference>
<dbReference type="PROSITE" id="PS51257">
    <property type="entry name" value="PROKAR_LIPOPROTEIN"/>
    <property type="match status" value="1"/>
</dbReference>
<name>A0A381DJG6_9BACT</name>
<keyword evidence="3 6" id="KW-0564">Palmitate</keyword>
<evidence type="ECO:0000256" key="6">
    <source>
        <dbReference type="HAMAP-Rule" id="MF_02204"/>
    </source>
</evidence>
<dbReference type="InterPro" id="IPR036737">
    <property type="entry name" value="OmpA-like_sf"/>
</dbReference>
<dbReference type="HAMAP" id="MF_02204">
    <property type="entry name" value="Pal"/>
    <property type="match status" value="1"/>
</dbReference>
<dbReference type="PANTHER" id="PTHR30329:SF21">
    <property type="entry name" value="LIPOPROTEIN YIAD-RELATED"/>
    <property type="match status" value="1"/>
</dbReference>
<dbReference type="InterPro" id="IPR006664">
    <property type="entry name" value="OMP_bac"/>
</dbReference>
<dbReference type="GO" id="GO:0051301">
    <property type="term" value="P:cell division"/>
    <property type="evidence" value="ECO:0007669"/>
    <property type="project" value="InterPro"/>
</dbReference>
<proteinExistence type="inferred from homology"/>
<dbReference type="InterPro" id="IPR039001">
    <property type="entry name" value="Pal"/>
</dbReference>